<dbReference type="Proteomes" id="UP000694923">
    <property type="component" value="Unplaced"/>
</dbReference>
<feature type="region of interest" description="Disordered" evidence="1">
    <location>
        <begin position="287"/>
        <end position="322"/>
    </location>
</feature>
<dbReference type="Pfam" id="PF14914">
    <property type="entry name" value="LRRC37AB_C"/>
    <property type="match status" value="1"/>
</dbReference>
<organism evidence="3 4">
    <name type="scientific">Galeopterus variegatus</name>
    <name type="common">Malayan flying lemur</name>
    <name type="synonym">Cynocephalus variegatus</name>
    <dbReference type="NCBI Taxonomy" id="482537"/>
    <lineage>
        <taxon>Eukaryota</taxon>
        <taxon>Metazoa</taxon>
        <taxon>Chordata</taxon>
        <taxon>Craniata</taxon>
        <taxon>Vertebrata</taxon>
        <taxon>Euteleostomi</taxon>
        <taxon>Mammalia</taxon>
        <taxon>Eutheria</taxon>
        <taxon>Euarchontoglires</taxon>
        <taxon>Dermoptera</taxon>
        <taxon>Cynocephalidae</taxon>
        <taxon>Galeopterus</taxon>
    </lineage>
</organism>
<evidence type="ECO:0000313" key="3">
    <source>
        <dbReference type="Proteomes" id="UP000694923"/>
    </source>
</evidence>
<sequence length="322" mass="37320">MLMQSSPLGPKVKHQIFLNKLETGQPQDDILAKLESVEERLQRAYRVLKRRRGIKSRHFKQARDQRITERSEHQEGSEQHKNSAADSPVTALKSVPTAKQPNEAQWEYGSWEIDLPPKHKDFSHPSHSSPGDQLELQLNQHLQSLMSNNDMRRLISHVIWTLKTDCSEPYVQMACAKLISRTGLLMKLLSEQQEAKASRAEWDPDQWKSENYISESPEAQGEQKDQESPEIYSHRKVSEGSPRGFFGFLLRRGSEKHQSQKGLFHLRKPLWLRDMYKRLSVTRQKNMAKKLHEKKSSDEALRESARTEDSVFIDMPDKGEES</sequence>
<name>A0ABM0S5K7_GALVR</name>
<evidence type="ECO:0000256" key="1">
    <source>
        <dbReference type="SAM" id="MobiDB-lite"/>
    </source>
</evidence>
<feature type="compositionally biased region" description="Basic and acidic residues" evidence="1">
    <location>
        <begin position="294"/>
        <end position="322"/>
    </location>
</feature>
<accession>A0ABM0S5K7</accession>
<feature type="compositionally biased region" description="Basic and acidic residues" evidence="1">
    <location>
        <begin position="221"/>
        <end position="238"/>
    </location>
</feature>
<evidence type="ECO:0000313" key="4">
    <source>
        <dbReference type="RefSeq" id="XP_008588148.1"/>
    </source>
</evidence>
<gene>
    <name evidence="4" type="primary">LOC103605357</name>
</gene>
<dbReference type="InterPro" id="IPR015753">
    <property type="entry name" value="LRRC37"/>
</dbReference>
<feature type="domain" description="LRRC37A/B like protein 1 C-terminal" evidence="2">
    <location>
        <begin position="129"/>
        <end position="231"/>
    </location>
</feature>
<dbReference type="InterPro" id="IPR029423">
    <property type="entry name" value="LRRC37AB_C"/>
</dbReference>
<reference evidence="4" key="1">
    <citation type="submission" date="2025-08" db="UniProtKB">
        <authorList>
            <consortium name="RefSeq"/>
        </authorList>
    </citation>
    <scope>IDENTIFICATION</scope>
</reference>
<dbReference type="RefSeq" id="XP_008588148.1">
    <property type="nucleotide sequence ID" value="XM_008589926.1"/>
</dbReference>
<feature type="region of interest" description="Disordered" evidence="1">
    <location>
        <begin position="55"/>
        <end position="103"/>
    </location>
</feature>
<keyword evidence="3" id="KW-1185">Reference proteome</keyword>
<dbReference type="PANTHER" id="PTHR23045">
    <property type="entry name" value="LEUCINE-RICH REPEAT-CONTAINING PROTEIN 37A"/>
    <property type="match status" value="1"/>
</dbReference>
<proteinExistence type="predicted"/>
<feature type="region of interest" description="Disordered" evidence="1">
    <location>
        <begin position="214"/>
        <end position="238"/>
    </location>
</feature>
<protein>
    <submittedName>
        <fullName evidence="4">Leucine-rich repeat-containing protein 37A2-like isoform X2</fullName>
    </submittedName>
</protein>
<dbReference type="GeneID" id="103605357"/>
<feature type="compositionally biased region" description="Basic and acidic residues" evidence="1">
    <location>
        <begin position="61"/>
        <end position="83"/>
    </location>
</feature>
<dbReference type="PANTHER" id="PTHR23045:SF9">
    <property type="entry name" value="LEUCINE RICH REPEAT CONTAINING 37A-RELATED"/>
    <property type="match status" value="1"/>
</dbReference>
<evidence type="ECO:0000259" key="2">
    <source>
        <dbReference type="Pfam" id="PF14914"/>
    </source>
</evidence>